<sequence>MGLRLNPAILKDQAQSIIDNLKEVNQGLFHVLEVIEQFTGNADLKSDAWDNMKAQLSNHEAVIQGLICANDVVVQNSVTLCDSIGNEKLDEDELKDQIERLETANNSLFGIKVSLESCIKSTAAIGSDVSGLYNAIANYNLIIQLNDRKIEDLEEKIQKLYQIETQTNSLYSDAESLYESVESGITAIKKSWDASLGEFDISGIDLSWKSTINKFWEINEANIQKKYANTVDDNILKMLDFFARIGNSDFAKTLKMSLDNQMSIQFLFQGVEFGVEKLGNKYFLKFGGDILETSMPNKWKNLETFLKKNIADIEWDKKTMKEFIQKGIRRWSLGDLEEEANLTKNTMIELKYSDLSKYLDVFIEAEGNKAKIFKESFKNNFNCFEDFKLKEAKTGFEKSGKILGIVGMGASIYSSFRENMFNREGDFECSLDNIQNTTTDACVDILAGTTASSLGAAIGSAFAPPLGTAIGAVAGVVADYAFNLDIIDINNDGKKDSLVDGAKMALDGACDFVGNLLEGVF</sequence>
<dbReference type="PROSITE" id="PS51756">
    <property type="entry name" value="LXG"/>
    <property type="match status" value="1"/>
</dbReference>
<accession>A0A6N2WFE3</accession>
<feature type="coiled-coil region" evidence="2">
    <location>
        <begin position="136"/>
        <end position="163"/>
    </location>
</feature>
<evidence type="ECO:0000256" key="2">
    <source>
        <dbReference type="SAM" id="Coils"/>
    </source>
</evidence>
<evidence type="ECO:0000256" key="1">
    <source>
        <dbReference type="ARBA" id="ARBA00034117"/>
    </source>
</evidence>
<dbReference type="InterPro" id="IPR006829">
    <property type="entry name" value="LXG_dom"/>
</dbReference>
<feature type="domain" description="LXG" evidence="3">
    <location>
        <begin position="1"/>
        <end position="229"/>
    </location>
</feature>
<organism evidence="4">
    <name type="scientific">[Clostridium] nexile</name>
    <dbReference type="NCBI Taxonomy" id="29361"/>
    <lineage>
        <taxon>Bacteria</taxon>
        <taxon>Bacillati</taxon>
        <taxon>Bacillota</taxon>
        <taxon>Clostridia</taxon>
        <taxon>Lachnospirales</taxon>
        <taxon>Lachnospiraceae</taxon>
        <taxon>Tyzzerella</taxon>
    </lineage>
</organism>
<protein>
    <recommendedName>
        <fullName evidence="3">LXG domain-containing protein</fullName>
    </recommendedName>
</protein>
<dbReference type="EMBL" id="CACRTG010000046">
    <property type="protein sequence ID" value="VYT37916.1"/>
    <property type="molecule type" value="Genomic_DNA"/>
</dbReference>
<gene>
    <name evidence="4" type="ORF">CNLFYP112_00714</name>
</gene>
<dbReference type="AlphaFoldDB" id="A0A6N2WFE3"/>
<name>A0A6N2WFE3_9FIRM</name>
<evidence type="ECO:0000259" key="3">
    <source>
        <dbReference type="PROSITE" id="PS51756"/>
    </source>
</evidence>
<proteinExistence type="inferred from homology"/>
<comment type="similarity">
    <text evidence="1">In the N-terminal section; belongs to the LXG family.</text>
</comment>
<evidence type="ECO:0000313" key="4">
    <source>
        <dbReference type="EMBL" id="VYT37916.1"/>
    </source>
</evidence>
<reference evidence="4" key="1">
    <citation type="submission" date="2019-11" db="EMBL/GenBank/DDBJ databases">
        <authorList>
            <person name="Feng L."/>
        </authorList>
    </citation>
    <scope>NUCLEOTIDE SEQUENCE</scope>
    <source>
        <strain evidence="4">CnexileLFYP112</strain>
    </source>
</reference>
<keyword evidence="2" id="KW-0175">Coiled coil</keyword>